<organism evidence="1 2">
    <name type="scientific">Escherichia coli</name>
    <dbReference type="NCBI Taxonomy" id="562"/>
    <lineage>
        <taxon>Bacteria</taxon>
        <taxon>Pseudomonadati</taxon>
        <taxon>Pseudomonadota</taxon>
        <taxon>Gammaproteobacteria</taxon>
        <taxon>Enterobacterales</taxon>
        <taxon>Enterobacteriaceae</taxon>
        <taxon>Escherichia</taxon>
    </lineage>
</organism>
<dbReference type="Proteomes" id="UP000308292">
    <property type="component" value="Plasmid RCS29_pII"/>
</dbReference>
<protein>
    <submittedName>
        <fullName evidence="1">Uncharacterized protein</fullName>
    </submittedName>
</protein>
<sequence>MDREFSALASLNRNVKFWFEKCGLTKERVIRCVDSWYDFAYSPSEQEEAKRKIKEDLMKE</sequence>
<geneLocation type="plasmid" evidence="2">
    <name>rcs29_pii</name>
</geneLocation>
<gene>
    <name evidence="1" type="ORF">RCS29_PII0041</name>
</gene>
<keyword evidence="1" id="KW-0614">Plasmid</keyword>
<reference evidence="2" key="1">
    <citation type="submission" date="2018-02" db="EMBL/GenBank/DDBJ databases">
        <authorList>
            <person name="Cea G.-C."/>
            <person name="William W."/>
        </authorList>
    </citation>
    <scope>NUCLEOTIDE SEQUENCE [LARGE SCALE GENOMIC DNA]</scope>
    <source>
        <strain evidence="2">692</strain>
        <plasmid evidence="2">rcs29_pii</plasmid>
    </source>
</reference>
<proteinExistence type="predicted"/>
<evidence type="ECO:0000313" key="2">
    <source>
        <dbReference type="Proteomes" id="UP000308292"/>
    </source>
</evidence>
<dbReference type="EMBL" id="LT985239">
    <property type="protein sequence ID" value="SPD97795.1"/>
    <property type="molecule type" value="Genomic_DNA"/>
</dbReference>
<name>A0A2P9E3C4_ECOLX</name>
<dbReference type="AlphaFoldDB" id="A0A2P9E3C4"/>
<accession>A0A2P9E3C4</accession>
<evidence type="ECO:0000313" key="1">
    <source>
        <dbReference type="EMBL" id="SPD97795.1"/>
    </source>
</evidence>
<dbReference type="RefSeq" id="WP_000373383.1">
    <property type="nucleotide sequence ID" value="NZ_BFNT01000078.1"/>
</dbReference>